<evidence type="ECO:0000256" key="2">
    <source>
        <dbReference type="ARBA" id="ARBA00010489"/>
    </source>
</evidence>
<evidence type="ECO:0000256" key="4">
    <source>
        <dbReference type="ARBA" id="ARBA00022552"/>
    </source>
</evidence>
<feature type="region of interest" description="Disordered" evidence="10">
    <location>
        <begin position="1"/>
        <end position="86"/>
    </location>
</feature>
<keyword evidence="6" id="KW-0378">Hydrolase</keyword>
<name>A0A8K0L4Y3_9PEZI</name>
<dbReference type="SMART" id="SM00479">
    <property type="entry name" value="EXOIII"/>
    <property type="match status" value="1"/>
</dbReference>
<protein>
    <recommendedName>
        <fullName evidence="3">RNA exonuclease 4</fullName>
    </recommendedName>
</protein>
<dbReference type="InterPro" id="IPR013520">
    <property type="entry name" value="Ribonucl_H"/>
</dbReference>
<dbReference type="InterPro" id="IPR036397">
    <property type="entry name" value="RNaseH_sf"/>
</dbReference>
<keyword evidence="5" id="KW-0540">Nuclease</keyword>
<keyword evidence="8" id="KW-0539">Nucleus</keyword>
<dbReference type="SUPFAM" id="SSF53098">
    <property type="entry name" value="Ribonuclease H-like"/>
    <property type="match status" value="1"/>
</dbReference>
<dbReference type="InterPro" id="IPR037431">
    <property type="entry name" value="REX4_DEDDh_dom"/>
</dbReference>
<feature type="compositionally biased region" description="Polar residues" evidence="10">
    <location>
        <begin position="1"/>
        <end position="23"/>
    </location>
</feature>
<proteinExistence type="inferred from homology"/>
<comment type="subcellular location">
    <subcellularLocation>
        <location evidence="1">Nucleus</location>
    </subcellularLocation>
</comment>
<feature type="region of interest" description="Disordered" evidence="10">
    <location>
        <begin position="287"/>
        <end position="353"/>
    </location>
</feature>
<evidence type="ECO:0000256" key="10">
    <source>
        <dbReference type="SAM" id="MobiDB-lite"/>
    </source>
</evidence>
<keyword evidence="4" id="KW-0698">rRNA processing</keyword>
<evidence type="ECO:0000313" key="12">
    <source>
        <dbReference type="EMBL" id="KAG8628233.1"/>
    </source>
</evidence>
<evidence type="ECO:0000256" key="9">
    <source>
        <dbReference type="ARBA" id="ARBA00025599"/>
    </source>
</evidence>
<dbReference type="Proteomes" id="UP000809789">
    <property type="component" value="Unassembled WGS sequence"/>
</dbReference>
<dbReference type="GO" id="GO:0003676">
    <property type="term" value="F:nucleic acid binding"/>
    <property type="evidence" value="ECO:0007669"/>
    <property type="project" value="InterPro"/>
</dbReference>
<feature type="compositionally biased region" description="Low complexity" evidence="10">
    <location>
        <begin position="24"/>
        <end position="33"/>
    </location>
</feature>
<comment type="similarity">
    <text evidence="2">Belongs to the REXO4 family.</text>
</comment>
<keyword evidence="7" id="KW-0269">Exonuclease</keyword>
<dbReference type="InterPro" id="IPR047021">
    <property type="entry name" value="REXO1/3/4-like"/>
</dbReference>
<dbReference type="OrthoDB" id="8191639at2759"/>
<evidence type="ECO:0000313" key="13">
    <source>
        <dbReference type="Proteomes" id="UP000809789"/>
    </source>
</evidence>
<feature type="domain" description="Exonuclease" evidence="11">
    <location>
        <begin position="92"/>
        <end position="255"/>
    </location>
</feature>
<sequence length="353" mass="38969">MPGLELSSNWKKLQSSLTSNDPKTSTTTTTTNSLKRKRPSHPKPSSLPSKRPKMTPSPPSSSAVPPTVLLDITSPPPPSSLNCGPTPSPAGRYLALDCEMVSTRLHSHSLARVSLTNYHHAILYDSFVLPLPSDPVTDYRTHVSGVTEWHLRKGYARPLEEVRAAVAGLMRGRVLVGHALGNDLKVLGLDHPGYAIRDTARYKGYKVYAGGRTPGLKTLAREVLGVRVQEGRHDSVVDARVAMELFRREKGGMEGEVRRRFGGLVERVGREVVKGKVGRAEKVKERMEMEGLEEEESDLEGSQLLDGESEDGEDGEDGERVEEEGQDKTEEVEAVKKKRKKRKRGHKSRTTRA</sequence>
<dbReference type="Pfam" id="PF00929">
    <property type="entry name" value="RNase_T"/>
    <property type="match status" value="1"/>
</dbReference>
<dbReference type="EMBL" id="JAESVG020000004">
    <property type="protein sequence ID" value="KAG8628233.1"/>
    <property type="molecule type" value="Genomic_DNA"/>
</dbReference>
<dbReference type="GO" id="GO:0005634">
    <property type="term" value="C:nucleus"/>
    <property type="evidence" value="ECO:0007669"/>
    <property type="project" value="UniProtKB-SubCell"/>
</dbReference>
<comment type="function">
    <text evidence="9">Exoribonuclease involved in ribosome biosynthesis. Involved in the processing of ITS1, the internal transcribed spacer localized between the 18S and 5.8S rRNAs.</text>
</comment>
<organism evidence="12 13">
    <name type="scientific">Elsinoe batatas</name>
    <dbReference type="NCBI Taxonomy" id="2601811"/>
    <lineage>
        <taxon>Eukaryota</taxon>
        <taxon>Fungi</taxon>
        <taxon>Dikarya</taxon>
        <taxon>Ascomycota</taxon>
        <taxon>Pezizomycotina</taxon>
        <taxon>Dothideomycetes</taxon>
        <taxon>Dothideomycetidae</taxon>
        <taxon>Myriangiales</taxon>
        <taxon>Elsinoaceae</taxon>
        <taxon>Elsinoe</taxon>
    </lineage>
</organism>
<feature type="compositionally biased region" description="Basic residues" evidence="10">
    <location>
        <begin position="336"/>
        <end position="353"/>
    </location>
</feature>
<gene>
    <name evidence="12" type="ORF">KVT40_004106</name>
</gene>
<dbReference type="Gene3D" id="3.30.420.10">
    <property type="entry name" value="Ribonuclease H-like superfamily/Ribonuclease H"/>
    <property type="match status" value="1"/>
</dbReference>
<evidence type="ECO:0000256" key="5">
    <source>
        <dbReference type="ARBA" id="ARBA00022722"/>
    </source>
</evidence>
<evidence type="ECO:0000256" key="3">
    <source>
        <dbReference type="ARBA" id="ARBA00016937"/>
    </source>
</evidence>
<feature type="compositionally biased region" description="Acidic residues" evidence="10">
    <location>
        <begin position="290"/>
        <end position="299"/>
    </location>
</feature>
<evidence type="ECO:0000259" key="11">
    <source>
        <dbReference type="SMART" id="SM00479"/>
    </source>
</evidence>
<evidence type="ECO:0000256" key="8">
    <source>
        <dbReference type="ARBA" id="ARBA00023242"/>
    </source>
</evidence>
<dbReference type="PANTHER" id="PTHR12801:SF45">
    <property type="entry name" value="RNA EXONUCLEASE 4"/>
    <property type="match status" value="1"/>
</dbReference>
<evidence type="ECO:0000256" key="1">
    <source>
        <dbReference type="ARBA" id="ARBA00004123"/>
    </source>
</evidence>
<dbReference type="GO" id="GO:0006364">
    <property type="term" value="P:rRNA processing"/>
    <property type="evidence" value="ECO:0007669"/>
    <property type="project" value="UniProtKB-KW"/>
</dbReference>
<dbReference type="CDD" id="cd06144">
    <property type="entry name" value="REX4_like"/>
    <property type="match status" value="1"/>
</dbReference>
<evidence type="ECO:0000256" key="6">
    <source>
        <dbReference type="ARBA" id="ARBA00022801"/>
    </source>
</evidence>
<reference evidence="12" key="1">
    <citation type="submission" date="2021-07" db="EMBL/GenBank/DDBJ databases">
        <title>Elsinoe batatas strain:CRI-CJ2 Genome sequencing and assembly.</title>
        <authorList>
            <person name="Huang L."/>
        </authorList>
    </citation>
    <scope>NUCLEOTIDE SEQUENCE</scope>
    <source>
        <strain evidence="12">CRI-CJ2</strain>
    </source>
</reference>
<dbReference type="AlphaFoldDB" id="A0A8K0L4Y3"/>
<dbReference type="PANTHER" id="PTHR12801">
    <property type="entry name" value="RNA EXONUCLEASE REXO1 / RECO3 FAMILY MEMBER-RELATED"/>
    <property type="match status" value="1"/>
</dbReference>
<keyword evidence="13" id="KW-1185">Reference proteome</keyword>
<dbReference type="GO" id="GO:0008408">
    <property type="term" value="F:3'-5' exonuclease activity"/>
    <property type="evidence" value="ECO:0007669"/>
    <property type="project" value="InterPro"/>
</dbReference>
<accession>A0A8K0L4Y3</accession>
<dbReference type="InterPro" id="IPR012337">
    <property type="entry name" value="RNaseH-like_sf"/>
</dbReference>
<comment type="caution">
    <text evidence="12">The sequence shown here is derived from an EMBL/GenBank/DDBJ whole genome shotgun (WGS) entry which is preliminary data.</text>
</comment>
<feature type="compositionally biased region" description="Acidic residues" evidence="10">
    <location>
        <begin position="307"/>
        <end position="325"/>
    </location>
</feature>
<dbReference type="GO" id="GO:0000027">
    <property type="term" value="P:ribosomal large subunit assembly"/>
    <property type="evidence" value="ECO:0007669"/>
    <property type="project" value="TreeGrafter"/>
</dbReference>
<evidence type="ECO:0000256" key="7">
    <source>
        <dbReference type="ARBA" id="ARBA00022839"/>
    </source>
</evidence>
<feature type="compositionally biased region" description="Basic and acidic residues" evidence="10">
    <location>
        <begin position="326"/>
        <end position="335"/>
    </location>
</feature>